<protein>
    <submittedName>
        <fullName evidence="7">LapA family protein</fullName>
    </submittedName>
</protein>
<dbReference type="GO" id="GO:0005886">
    <property type="term" value="C:plasma membrane"/>
    <property type="evidence" value="ECO:0007669"/>
    <property type="project" value="InterPro"/>
</dbReference>
<evidence type="ECO:0000256" key="1">
    <source>
        <dbReference type="ARBA" id="ARBA00022475"/>
    </source>
</evidence>
<evidence type="ECO:0000313" key="8">
    <source>
        <dbReference type="Proteomes" id="UP000564885"/>
    </source>
</evidence>
<dbReference type="Pfam" id="PF06305">
    <property type="entry name" value="LapA_dom"/>
    <property type="match status" value="1"/>
</dbReference>
<dbReference type="AlphaFoldDB" id="A0A849IB56"/>
<feature type="transmembrane region" description="Helical" evidence="5">
    <location>
        <begin position="49"/>
        <end position="71"/>
    </location>
</feature>
<evidence type="ECO:0000256" key="2">
    <source>
        <dbReference type="ARBA" id="ARBA00022692"/>
    </source>
</evidence>
<accession>A0A849IB56</accession>
<dbReference type="Proteomes" id="UP000564885">
    <property type="component" value="Unassembled WGS sequence"/>
</dbReference>
<keyword evidence="8" id="KW-1185">Reference proteome</keyword>
<keyword evidence="2 5" id="KW-0812">Transmembrane</keyword>
<gene>
    <name evidence="7" type="ORF">HJG44_02040</name>
</gene>
<evidence type="ECO:0000256" key="4">
    <source>
        <dbReference type="ARBA" id="ARBA00023136"/>
    </source>
</evidence>
<dbReference type="RefSeq" id="WP_171216665.1">
    <property type="nucleotide sequence ID" value="NZ_JABEPP010000001.1"/>
</dbReference>
<comment type="caution">
    <text evidence="7">The sequence shown here is derived from an EMBL/GenBank/DDBJ whole genome shotgun (WGS) entry which is preliminary data.</text>
</comment>
<keyword evidence="1" id="KW-1003">Cell membrane</keyword>
<proteinExistence type="predicted"/>
<evidence type="ECO:0000256" key="5">
    <source>
        <dbReference type="SAM" id="Phobius"/>
    </source>
</evidence>
<dbReference type="InterPro" id="IPR010445">
    <property type="entry name" value="LapA_dom"/>
</dbReference>
<evidence type="ECO:0000259" key="6">
    <source>
        <dbReference type="Pfam" id="PF06305"/>
    </source>
</evidence>
<name>A0A849IB56_9HYPH</name>
<evidence type="ECO:0000313" key="7">
    <source>
        <dbReference type="EMBL" id="NNM71173.1"/>
    </source>
</evidence>
<keyword evidence="3 5" id="KW-1133">Transmembrane helix</keyword>
<dbReference type="EMBL" id="JABEPP010000001">
    <property type="protein sequence ID" value="NNM71173.1"/>
    <property type="molecule type" value="Genomic_DNA"/>
</dbReference>
<feature type="domain" description="Lipopolysaccharide assembly protein A" evidence="6">
    <location>
        <begin position="44"/>
        <end position="91"/>
    </location>
</feature>
<keyword evidence="4 5" id="KW-0472">Membrane</keyword>
<evidence type="ECO:0000256" key="3">
    <source>
        <dbReference type="ARBA" id="ARBA00022989"/>
    </source>
</evidence>
<organism evidence="7 8">
    <name type="scientific">Enterovirga aerilata</name>
    <dbReference type="NCBI Taxonomy" id="2730920"/>
    <lineage>
        <taxon>Bacteria</taxon>
        <taxon>Pseudomonadati</taxon>
        <taxon>Pseudomonadota</taxon>
        <taxon>Alphaproteobacteria</taxon>
        <taxon>Hyphomicrobiales</taxon>
        <taxon>Methylobacteriaceae</taxon>
        <taxon>Enterovirga</taxon>
    </lineage>
</organism>
<sequence>MLGFLKALILLPIAILVVLLAVANRGPVVLSFDPFSKGAPELSVTLPLFALILGSVALGVVLGGVGSWLAAGRQRRERRMSAREINRLKAEADRLRDSIVQNRPALPGSGATY</sequence>
<reference evidence="7 8" key="1">
    <citation type="submission" date="2020-04" db="EMBL/GenBank/DDBJ databases">
        <title>Enterovirga sp. isolate from soil.</title>
        <authorList>
            <person name="Chea S."/>
            <person name="Kim D.-U."/>
        </authorList>
    </citation>
    <scope>NUCLEOTIDE SEQUENCE [LARGE SCALE GENOMIC DNA]</scope>
    <source>
        <strain evidence="7 8">DB1703</strain>
    </source>
</reference>